<sequence length="484" mass="54933">MAAARTNAQIAQVLATLTTLLARDNDPGRDSEKRLERFMSHKPTLFTGGYNSEGAIKWMDEVEIIFEAMGCTEENKTILGTYVLREEANIWWKNVKLRIGVEGVAIGWEVFKREFLKNYFPADVKNKKVIEFIELKQGNLSVAEYSAKFEALCVFSPHYNTVEAEEDKCVKFERIMAAARTNAQIAQVLATLTTLLARDNDPGRDSEKRLERFMSHKPTLFTGGYNSEGAIKWMDEVEIIFEAMGCTEENKTILGTYVLREEANIWWKNVKLRIGVEGVAIGWEVFKREFLKNYFPADVKNKKVIEFIELKQGNLSVAEYSAKFEALCVFSPHYNTVEAEEDKCVKFESGLRPDVKQLIGFSEIRDFPTLKTKARICDEDGKAKSSYYKALNDKRKGQDHAKPYDNKGNGSGKRKQGNGQCYKCGERGHKSYDCPRKGNKCFSCGKIGHKADACREKVIRFKDPLRGIVCRSFALGALLVRSLV</sequence>
<dbReference type="EMBL" id="CASHSV030000109">
    <property type="protein sequence ID" value="CAJ2645741.1"/>
    <property type="molecule type" value="Genomic_DNA"/>
</dbReference>
<reference evidence="1" key="1">
    <citation type="submission" date="2023-10" db="EMBL/GenBank/DDBJ databases">
        <authorList>
            <person name="Rodriguez Cubillos JULIANA M."/>
            <person name="De Vega J."/>
        </authorList>
    </citation>
    <scope>NUCLEOTIDE SEQUENCE</scope>
</reference>
<comment type="caution">
    <text evidence="1">The sequence shown here is derived from an EMBL/GenBank/DDBJ whole genome shotgun (WGS) entry which is preliminary data.</text>
</comment>
<accession>A0ACB0JKU9</accession>
<evidence type="ECO:0000313" key="2">
    <source>
        <dbReference type="Proteomes" id="UP001177021"/>
    </source>
</evidence>
<proteinExistence type="predicted"/>
<gene>
    <name evidence="1" type="ORF">MILVUS5_LOCUS14592</name>
</gene>
<organism evidence="1 2">
    <name type="scientific">Trifolium pratense</name>
    <name type="common">Red clover</name>
    <dbReference type="NCBI Taxonomy" id="57577"/>
    <lineage>
        <taxon>Eukaryota</taxon>
        <taxon>Viridiplantae</taxon>
        <taxon>Streptophyta</taxon>
        <taxon>Embryophyta</taxon>
        <taxon>Tracheophyta</taxon>
        <taxon>Spermatophyta</taxon>
        <taxon>Magnoliopsida</taxon>
        <taxon>eudicotyledons</taxon>
        <taxon>Gunneridae</taxon>
        <taxon>Pentapetalae</taxon>
        <taxon>rosids</taxon>
        <taxon>fabids</taxon>
        <taxon>Fabales</taxon>
        <taxon>Fabaceae</taxon>
        <taxon>Papilionoideae</taxon>
        <taxon>50 kb inversion clade</taxon>
        <taxon>NPAAA clade</taxon>
        <taxon>Hologalegina</taxon>
        <taxon>IRL clade</taxon>
        <taxon>Trifolieae</taxon>
        <taxon>Trifolium</taxon>
    </lineage>
</organism>
<dbReference type="Proteomes" id="UP001177021">
    <property type="component" value="Unassembled WGS sequence"/>
</dbReference>
<keyword evidence="2" id="KW-1185">Reference proteome</keyword>
<evidence type="ECO:0000313" key="1">
    <source>
        <dbReference type="EMBL" id="CAJ2645741.1"/>
    </source>
</evidence>
<name>A0ACB0JKU9_TRIPR</name>
<protein>
    <submittedName>
        <fullName evidence="1">Uncharacterized protein</fullName>
    </submittedName>
</protein>